<dbReference type="SMART" id="SM00175">
    <property type="entry name" value="RAB"/>
    <property type="match status" value="1"/>
</dbReference>
<protein>
    <submittedName>
        <fullName evidence="2">Rab-like protein</fullName>
    </submittedName>
</protein>
<dbReference type="EMBL" id="GDID01003589">
    <property type="protein sequence ID" value="JAP93017.1"/>
    <property type="molecule type" value="Transcribed_RNA"/>
</dbReference>
<dbReference type="AlphaFoldDB" id="A0A146K8U6"/>
<dbReference type="GO" id="GO:0003924">
    <property type="term" value="F:GTPase activity"/>
    <property type="evidence" value="ECO:0007669"/>
    <property type="project" value="InterPro"/>
</dbReference>
<evidence type="ECO:0000256" key="1">
    <source>
        <dbReference type="ARBA" id="ARBA00022741"/>
    </source>
</evidence>
<evidence type="ECO:0000313" key="2">
    <source>
        <dbReference type="EMBL" id="JAP93017.1"/>
    </source>
</evidence>
<dbReference type="PANTHER" id="PTHR47978">
    <property type="match status" value="1"/>
</dbReference>
<name>A0A146K8U6_9EUKA</name>
<keyword evidence="1" id="KW-0547">Nucleotide-binding</keyword>
<reference evidence="2" key="1">
    <citation type="submission" date="2015-07" db="EMBL/GenBank/DDBJ databases">
        <title>Adaptation to a free-living lifestyle via gene acquisitions in the diplomonad Trepomonas sp. PC1.</title>
        <authorList>
            <person name="Xu F."/>
            <person name="Jerlstrom-Hultqvist J."/>
            <person name="Kolisko M."/>
            <person name="Simpson A.G.B."/>
            <person name="Roger A.J."/>
            <person name="Svard S.G."/>
            <person name="Andersson J.O."/>
        </authorList>
    </citation>
    <scope>NUCLEOTIDE SEQUENCE</scope>
    <source>
        <strain evidence="2">PC1</strain>
    </source>
</reference>
<sequence length="108" mass="12709">ILLFLDLTDQEAFQKLQFWINIIQTMTNIQTKTFVVGNKCDLLENRQLSFKQMQDFLSQQQNKYEYIETSAKNRTGIDELLQKLIDTCLSFGDGEDDEDIVKIDHEQK</sequence>
<organism evidence="2">
    <name type="scientific">Trepomonas sp. PC1</name>
    <dbReference type="NCBI Taxonomy" id="1076344"/>
    <lineage>
        <taxon>Eukaryota</taxon>
        <taxon>Metamonada</taxon>
        <taxon>Diplomonadida</taxon>
        <taxon>Hexamitidae</taxon>
        <taxon>Hexamitinae</taxon>
        <taxon>Trepomonas</taxon>
    </lineage>
</organism>
<dbReference type="GO" id="GO:0005525">
    <property type="term" value="F:GTP binding"/>
    <property type="evidence" value="ECO:0007669"/>
    <property type="project" value="InterPro"/>
</dbReference>
<feature type="non-terminal residue" evidence="2">
    <location>
        <position position="108"/>
    </location>
</feature>
<proteinExistence type="predicted"/>
<dbReference type="PROSITE" id="PS51419">
    <property type="entry name" value="RAB"/>
    <property type="match status" value="1"/>
</dbReference>
<accession>A0A146K8U6</accession>
<dbReference type="Pfam" id="PF00071">
    <property type="entry name" value="Ras"/>
    <property type="match status" value="1"/>
</dbReference>
<dbReference type="PROSITE" id="PS51421">
    <property type="entry name" value="RAS"/>
    <property type="match status" value="1"/>
</dbReference>
<dbReference type="PRINTS" id="PR00449">
    <property type="entry name" value="RASTRNSFRMNG"/>
</dbReference>
<dbReference type="Gene3D" id="3.40.50.300">
    <property type="entry name" value="P-loop containing nucleotide triphosphate hydrolases"/>
    <property type="match status" value="1"/>
</dbReference>
<dbReference type="InterPro" id="IPR027417">
    <property type="entry name" value="P-loop_NTPase"/>
</dbReference>
<feature type="non-terminal residue" evidence="2">
    <location>
        <position position="1"/>
    </location>
</feature>
<dbReference type="SUPFAM" id="SSF52540">
    <property type="entry name" value="P-loop containing nucleoside triphosphate hydrolases"/>
    <property type="match status" value="1"/>
</dbReference>
<gene>
    <name evidence="2" type="ORF">TPC1_14858</name>
</gene>
<dbReference type="InterPro" id="IPR001806">
    <property type="entry name" value="Small_GTPase"/>
</dbReference>